<keyword evidence="3" id="KW-0132">Cell division</keyword>
<comment type="caution">
    <text evidence="12">The sequence shown here is derived from an EMBL/GenBank/DDBJ whole genome shotgun (WGS) entry which is preliminary data.</text>
</comment>
<dbReference type="InterPro" id="IPR004107">
    <property type="entry name" value="Integrase_SAM-like_N"/>
</dbReference>
<dbReference type="SUPFAM" id="SSF56349">
    <property type="entry name" value="DNA breaking-rejoining enzymes"/>
    <property type="match status" value="1"/>
</dbReference>
<evidence type="ECO:0000256" key="6">
    <source>
        <dbReference type="ARBA" id="ARBA00023125"/>
    </source>
</evidence>
<dbReference type="GO" id="GO:0007059">
    <property type="term" value="P:chromosome segregation"/>
    <property type="evidence" value="ECO:0007669"/>
    <property type="project" value="UniProtKB-KW"/>
</dbReference>
<evidence type="ECO:0000256" key="3">
    <source>
        <dbReference type="ARBA" id="ARBA00022618"/>
    </source>
</evidence>
<keyword evidence="2" id="KW-0963">Cytoplasm</keyword>
<dbReference type="GO" id="GO:0003677">
    <property type="term" value="F:DNA binding"/>
    <property type="evidence" value="ECO:0007669"/>
    <property type="project" value="UniProtKB-UniRule"/>
</dbReference>
<evidence type="ECO:0000256" key="4">
    <source>
        <dbReference type="ARBA" id="ARBA00022829"/>
    </source>
</evidence>
<dbReference type="GO" id="GO:0006310">
    <property type="term" value="P:DNA recombination"/>
    <property type="evidence" value="ECO:0007669"/>
    <property type="project" value="UniProtKB-KW"/>
</dbReference>
<dbReference type="HOGENOM" id="CLU_027562_9_2_9"/>
<dbReference type="PANTHER" id="PTHR30349:SF77">
    <property type="entry name" value="TYROSINE RECOMBINASE XERC"/>
    <property type="match status" value="1"/>
</dbReference>
<keyword evidence="5" id="KW-0229">DNA integration</keyword>
<keyword evidence="7" id="KW-0233">DNA recombination</keyword>
<evidence type="ECO:0000256" key="7">
    <source>
        <dbReference type="ARBA" id="ARBA00023172"/>
    </source>
</evidence>
<evidence type="ECO:0000259" key="10">
    <source>
        <dbReference type="PROSITE" id="PS51898"/>
    </source>
</evidence>
<keyword evidence="13" id="KW-1185">Reference proteome</keyword>
<evidence type="ECO:0000256" key="1">
    <source>
        <dbReference type="ARBA" id="ARBA00004496"/>
    </source>
</evidence>
<dbReference type="GO" id="GO:0005737">
    <property type="term" value="C:cytoplasm"/>
    <property type="evidence" value="ECO:0007669"/>
    <property type="project" value="UniProtKB-SubCell"/>
</dbReference>
<evidence type="ECO:0000256" key="8">
    <source>
        <dbReference type="ARBA" id="ARBA00023306"/>
    </source>
</evidence>
<dbReference type="InterPro" id="IPR002104">
    <property type="entry name" value="Integrase_catalytic"/>
</dbReference>
<evidence type="ECO:0000313" key="13">
    <source>
        <dbReference type="Proteomes" id="UP000013782"/>
    </source>
</evidence>
<keyword evidence="4" id="KW-0159">Chromosome partition</keyword>
<feature type="domain" description="Core-binding (CB)" evidence="11">
    <location>
        <begin position="56"/>
        <end position="138"/>
    </location>
</feature>
<dbReference type="Gene3D" id="1.10.150.130">
    <property type="match status" value="1"/>
</dbReference>
<organism evidence="12 13">
    <name type="scientific">Enterococcus pallens ATCC BAA-351</name>
    <dbReference type="NCBI Taxonomy" id="1158607"/>
    <lineage>
        <taxon>Bacteria</taxon>
        <taxon>Bacillati</taxon>
        <taxon>Bacillota</taxon>
        <taxon>Bacilli</taxon>
        <taxon>Lactobacillales</taxon>
        <taxon>Enterococcaceae</taxon>
        <taxon>Enterococcus</taxon>
    </lineage>
</organism>
<reference evidence="12 13" key="1">
    <citation type="submission" date="2013-02" db="EMBL/GenBank/DDBJ databases">
        <title>The Genome Sequence of Enterococcus pallens BAA-351.</title>
        <authorList>
            <consortium name="The Broad Institute Genome Sequencing Platform"/>
            <consortium name="The Broad Institute Genome Sequencing Center for Infectious Disease"/>
            <person name="Earl A.M."/>
            <person name="Gilmore M.S."/>
            <person name="Lebreton F."/>
            <person name="Walker B."/>
            <person name="Young S.K."/>
            <person name="Zeng Q."/>
            <person name="Gargeya S."/>
            <person name="Fitzgerald M."/>
            <person name="Haas B."/>
            <person name="Abouelleil A."/>
            <person name="Alvarado L."/>
            <person name="Arachchi H.M."/>
            <person name="Berlin A.M."/>
            <person name="Chapman S.B."/>
            <person name="Dewar J."/>
            <person name="Goldberg J."/>
            <person name="Griggs A."/>
            <person name="Gujja S."/>
            <person name="Hansen M."/>
            <person name="Howarth C."/>
            <person name="Imamovic A."/>
            <person name="Larimer J."/>
            <person name="McCowan C."/>
            <person name="Murphy C."/>
            <person name="Neiman D."/>
            <person name="Pearson M."/>
            <person name="Priest M."/>
            <person name="Roberts A."/>
            <person name="Saif S."/>
            <person name="Shea T."/>
            <person name="Sisk P."/>
            <person name="Sykes S."/>
            <person name="Wortman J."/>
            <person name="Nusbaum C."/>
            <person name="Birren B."/>
        </authorList>
    </citation>
    <scope>NUCLEOTIDE SEQUENCE [LARGE SCALE GENOMIC DNA]</scope>
    <source>
        <strain evidence="12 13">ATCC BAA-351</strain>
    </source>
</reference>
<dbReference type="GO" id="GO:0015074">
    <property type="term" value="P:DNA integration"/>
    <property type="evidence" value="ECO:0007669"/>
    <property type="project" value="UniProtKB-KW"/>
</dbReference>
<evidence type="ECO:0000256" key="2">
    <source>
        <dbReference type="ARBA" id="ARBA00022490"/>
    </source>
</evidence>
<dbReference type="InterPro" id="IPR050090">
    <property type="entry name" value="Tyrosine_recombinase_XerCD"/>
</dbReference>
<dbReference type="PANTHER" id="PTHR30349">
    <property type="entry name" value="PHAGE INTEGRASE-RELATED"/>
    <property type="match status" value="1"/>
</dbReference>
<dbReference type="CDD" id="cd00397">
    <property type="entry name" value="DNA_BRE_C"/>
    <property type="match status" value="1"/>
</dbReference>
<dbReference type="RefSeq" id="WP_010760093.1">
    <property type="nucleotide sequence ID" value="NZ_ASWD01000003.1"/>
</dbReference>
<dbReference type="PROSITE" id="PS51898">
    <property type="entry name" value="TYR_RECOMBINASE"/>
    <property type="match status" value="1"/>
</dbReference>
<dbReference type="STRING" id="160454.RV10_GL003676"/>
<dbReference type="GO" id="GO:0051301">
    <property type="term" value="P:cell division"/>
    <property type="evidence" value="ECO:0007669"/>
    <property type="project" value="UniProtKB-KW"/>
</dbReference>
<dbReference type="Proteomes" id="UP000013782">
    <property type="component" value="Unassembled WGS sequence"/>
</dbReference>
<dbReference type="AlphaFoldDB" id="R2RTS1"/>
<dbReference type="InterPro" id="IPR044068">
    <property type="entry name" value="CB"/>
</dbReference>
<sequence>MKTKEAKEILVERVIADMEHELEVSQLQKLQVVMTIQMSQFSVEESKNEVVIYDETSDIAAYKQFFISKKLAGLSDRTIELYMYTIDKFMRTVRRSFSEVTTTDIRLYIANRNVVDGLSSASLDRERGCICRFFRWLHDEEYISSDPGRRVEKIKVEKRLKKAFTPIEVELLRRSAKNSKQRLVIEMLLSTGCRVSEVIALEFENYDLASNSCSVIGKGSKERRVFFNAKTVVAMKEYLQEKPHMTGPILYGKYDGDRMTKSGIQKMVKEIGGRVGIYAHPHKFRRTAATLAIKRGMQLNDVRRFLGHDDMNTTLQYLDLGDSDMKMLHDKYVN</sequence>
<comment type="subcellular location">
    <subcellularLocation>
        <location evidence="1">Cytoplasm</location>
    </subcellularLocation>
</comment>
<proteinExistence type="predicted"/>
<keyword evidence="8" id="KW-0131">Cell cycle</keyword>
<dbReference type="InterPro" id="IPR010998">
    <property type="entry name" value="Integrase_recombinase_N"/>
</dbReference>
<protein>
    <submittedName>
        <fullName evidence="12">Uncharacterized protein</fullName>
    </submittedName>
</protein>
<evidence type="ECO:0000256" key="9">
    <source>
        <dbReference type="PROSITE-ProRule" id="PRU01248"/>
    </source>
</evidence>
<gene>
    <name evidence="12" type="ORF">UAU_05171</name>
</gene>
<evidence type="ECO:0000313" key="12">
    <source>
        <dbReference type="EMBL" id="EOH86725.1"/>
    </source>
</evidence>
<dbReference type="eggNOG" id="COG4974">
    <property type="taxonomic scope" value="Bacteria"/>
</dbReference>
<dbReference type="OrthoDB" id="9801717at2"/>
<dbReference type="InterPro" id="IPR013762">
    <property type="entry name" value="Integrase-like_cat_sf"/>
</dbReference>
<evidence type="ECO:0000256" key="5">
    <source>
        <dbReference type="ARBA" id="ARBA00022908"/>
    </source>
</evidence>
<dbReference type="Gene3D" id="1.10.443.10">
    <property type="entry name" value="Intergrase catalytic core"/>
    <property type="match status" value="1"/>
</dbReference>
<keyword evidence="6 9" id="KW-0238">DNA-binding</keyword>
<name>R2RTS1_9ENTE</name>
<dbReference type="EMBL" id="AJAQ01000050">
    <property type="protein sequence ID" value="EOH86725.1"/>
    <property type="molecule type" value="Genomic_DNA"/>
</dbReference>
<dbReference type="PROSITE" id="PS51900">
    <property type="entry name" value="CB"/>
    <property type="match status" value="1"/>
</dbReference>
<dbReference type="Pfam" id="PF00589">
    <property type="entry name" value="Phage_integrase"/>
    <property type="match status" value="1"/>
</dbReference>
<dbReference type="PATRIC" id="fig|1158607.3.peg.5149"/>
<dbReference type="Pfam" id="PF13495">
    <property type="entry name" value="Phage_int_SAM_4"/>
    <property type="match status" value="1"/>
</dbReference>
<accession>R2RTS1</accession>
<evidence type="ECO:0000259" key="11">
    <source>
        <dbReference type="PROSITE" id="PS51900"/>
    </source>
</evidence>
<feature type="domain" description="Tyr recombinase" evidence="10">
    <location>
        <begin position="159"/>
        <end position="330"/>
    </location>
</feature>
<dbReference type="InterPro" id="IPR011010">
    <property type="entry name" value="DNA_brk_join_enz"/>
</dbReference>